<feature type="region of interest" description="Disordered" evidence="1">
    <location>
        <begin position="459"/>
        <end position="545"/>
    </location>
</feature>
<proteinExistence type="predicted"/>
<keyword evidence="2" id="KW-0472">Membrane</keyword>
<evidence type="ECO:0000313" key="4">
    <source>
        <dbReference type="EMBL" id="WOO84376.1"/>
    </source>
</evidence>
<feature type="chain" id="PRO_5042163678" description="Transmembrane protein" evidence="3">
    <location>
        <begin position="22"/>
        <end position="594"/>
    </location>
</feature>
<organism evidence="4 5">
    <name type="scientific">Vanrija pseudolonga</name>
    <dbReference type="NCBI Taxonomy" id="143232"/>
    <lineage>
        <taxon>Eukaryota</taxon>
        <taxon>Fungi</taxon>
        <taxon>Dikarya</taxon>
        <taxon>Basidiomycota</taxon>
        <taxon>Agaricomycotina</taxon>
        <taxon>Tremellomycetes</taxon>
        <taxon>Trichosporonales</taxon>
        <taxon>Trichosporonaceae</taxon>
        <taxon>Vanrija</taxon>
    </lineage>
</organism>
<dbReference type="EMBL" id="CP086719">
    <property type="protein sequence ID" value="WOO84376.1"/>
    <property type="molecule type" value="Genomic_DNA"/>
</dbReference>
<reference evidence="4" key="1">
    <citation type="submission" date="2023-10" db="EMBL/GenBank/DDBJ databases">
        <authorList>
            <person name="Noh H."/>
        </authorList>
    </citation>
    <scope>NUCLEOTIDE SEQUENCE</scope>
    <source>
        <strain evidence="4">DUCC4014</strain>
    </source>
</reference>
<evidence type="ECO:0000313" key="5">
    <source>
        <dbReference type="Proteomes" id="UP000827549"/>
    </source>
</evidence>
<evidence type="ECO:0000256" key="3">
    <source>
        <dbReference type="SAM" id="SignalP"/>
    </source>
</evidence>
<gene>
    <name evidence="4" type="ORF">LOC62_06G007899</name>
</gene>
<dbReference type="AlphaFoldDB" id="A0AAF0YGV8"/>
<dbReference type="GeneID" id="87811069"/>
<feature type="compositionally biased region" description="Polar residues" evidence="1">
    <location>
        <begin position="565"/>
        <end position="574"/>
    </location>
</feature>
<protein>
    <recommendedName>
        <fullName evidence="6">Transmembrane protein</fullName>
    </recommendedName>
</protein>
<keyword evidence="2" id="KW-1133">Transmembrane helix</keyword>
<sequence>MRYGLATLAVLIAPLLTTGHALPGTPAVSVSSSLEPPAKILAAQTNGIPMPPQGIYVFGINSPHIQLTPTVLGPPSQTWNMSYSNISAASFVPGMISLGQASYVTSLQGTGGATLTFQFVGTGVSLLGSAGFFDVFDWRVDGVPYNPDGSASSNQNAGFGWEAEVAWVRDLPWGLHTCTFVVQTTYDKVVLYEVMVLTGIEGAVLTDSPTDTLRQIEPAVDGVRSPSTHFNTTGRWEVYTPNEGDAVSRQAFPSSGYTVLRTNVTASLHYVLPKRTAYVEVWESTGWGFANYTVTLTPSPPLNPPVITYSANTAYYVPAYILSWAILDPNVDYVLEFQSYGGWSEVYNIQYFLANETSPTVDTGKSSGVSVAALAGGIAGAFIAGVFVCALAALALFRSYKKKQPSQPVFEVDHSHDARPEPFYHSPGAPGPELVPLMSEMQGYGDGVLGLNAAASASNRAVDMSPVSPASPVRSGRAGTDDASSSSGGASRHSSRHTGPSMHVTNDAFAPATFKSPRNSSAVPEHRNRGSAPAPLPLTEQERDSGAQVIHIVEYVPPAYDDNLRATTSGSTRGDVTDDPAKPGGVRPLPTTPN</sequence>
<feature type="compositionally biased region" description="Low complexity" evidence="1">
    <location>
        <begin position="475"/>
        <end position="492"/>
    </location>
</feature>
<feature type="transmembrane region" description="Helical" evidence="2">
    <location>
        <begin position="371"/>
        <end position="397"/>
    </location>
</feature>
<feature type="region of interest" description="Disordered" evidence="1">
    <location>
        <begin position="558"/>
        <end position="594"/>
    </location>
</feature>
<keyword evidence="2" id="KW-0812">Transmembrane</keyword>
<accession>A0AAF0YGV8</accession>
<evidence type="ECO:0000256" key="1">
    <source>
        <dbReference type="SAM" id="MobiDB-lite"/>
    </source>
</evidence>
<feature type="signal peptide" evidence="3">
    <location>
        <begin position="1"/>
        <end position="21"/>
    </location>
</feature>
<evidence type="ECO:0000256" key="2">
    <source>
        <dbReference type="SAM" id="Phobius"/>
    </source>
</evidence>
<keyword evidence="3" id="KW-0732">Signal</keyword>
<dbReference type="Proteomes" id="UP000827549">
    <property type="component" value="Chromosome 6"/>
</dbReference>
<name>A0AAF0YGV8_9TREE</name>
<evidence type="ECO:0008006" key="6">
    <source>
        <dbReference type="Google" id="ProtNLM"/>
    </source>
</evidence>
<keyword evidence="5" id="KW-1185">Reference proteome</keyword>
<dbReference type="RefSeq" id="XP_062630402.1">
    <property type="nucleotide sequence ID" value="XM_062774418.1"/>
</dbReference>